<keyword evidence="4 9" id="KW-0812">Transmembrane</keyword>
<dbReference type="AlphaFoldDB" id="A0A239DPG3"/>
<dbReference type="RefSeq" id="WP_089406866.1">
    <property type="nucleotide sequence ID" value="NZ_FZOU01000001.1"/>
</dbReference>
<name>A0A239DPG3_9BACT</name>
<comment type="similarity">
    <text evidence="8">Belongs to the anion channel-forming bestrophin (TC 1.A.46) family.</text>
</comment>
<keyword evidence="3" id="KW-1003">Cell membrane</keyword>
<dbReference type="Proteomes" id="UP000198356">
    <property type="component" value="Unassembled WGS sequence"/>
</dbReference>
<dbReference type="PANTHER" id="PTHR33281:SF19">
    <property type="entry name" value="VOLTAGE-DEPENDENT ANION CHANNEL-FORMING PROTEIN YNEE"/>
    <property type="match status" value="1"/>
</dbReference>
<evidence type="ECO:0000313" key="11">
    <source>
        <dbReference type="Proteomes" id="UP000198356"/>
    </source>
</evidence>
<feature type="transmembrane region" description="Helical" evidence="9">
    <location>
        <begin position="46"/>
        <end position="62"/>
    </location>
</feature>
<evidence type="ECO:0000256" key="7">
    <source>
        <dbReference type="ARBA" id="ARBA00023136"/>
    </source>
</evidence>
<evidence type="ECO:0000256" key="3">
    <source>
        <dbReference type="ARBA" id="ARBA00022475"/>
    </source>
</evidence>
<feature type="transmembrane region" description="Helical" evidence="9">
    <location>
        <begin position="12"/>
        <end position="34"/>
    </location>
</feature>
<evidence type="ECO:0000256" key="1">
    <source>
        <dbReference type="ARBA" id="ARBA00004651"/>
    </source>
</evidence>
<dbReference type="GO" id="GO:0005886">
    <property type="term" value="C:plasma membrane"/>
    <property type="evidence" value="ECO:0007669"/>
    <property type="project" value="UniProtKB-SubCell"/>
</dbReference>
<evidence type="ECO:0000256" key="5">
    <source>
        <dbReference type="ARBA" id="ARBA00022989"/>
    </source>
</evidence>
<keyword evidence="6" id="KW-0406">Ion transport</keyword>
<evidence type="ECO:0000256" key="2">
    <source>
        <dbReference type="ARBA" id="ARBA00022448"/>
    </source>
</evidence>
<dbReference type="EMBL" id="FZOU01000001">
    <property type="protein sequence ID" value="SNS34390.1"/>
    <property type="molecule type" value="Genomic_DNA"/>
</dbReference>
<protein>
    <submittedName>
        <fullName evidence="10">Putative membrane protein</fullName>
    </submittedName>
</protein>
<proteinExistence type="inferred from homology"/>
<keyword evidence="11" id="KW-1185">Reference proteome</keyword>
<accession>A0A239DPG3</accession>
<evidence type="ECO:0000256" key="4">
    <source>
        <dbReference type="ARBA" id="ARBA00022692"/>
    </source>
</evidence>
<gene>
    <name evidence="10" type="ORF">SAMN05421770_101587</name>
</gene>
<evidence type="ECO:0000256" key="6">
    <source>
        <dbReference type="ARBA" id="ARBA00023065"/>
    </source>
</evidence>
<sequence length="306" mass="34743">MIVPQVPQVKRMVQYVGLPVLALIAWDVLIVLGYKVMHWEWVGSKHVPLALYGSAIGIIVGFRNNSSYGRWWEGRQLWGQIVNNSRSLARQVCATMRPGASDAAEMIAMQRNLVHHQVAYVHALRQQLRGLDPIAEIRANVPEIPEAELATLAGQKNVSLTLQLRMGDMLREARGRGWMDNLEWQAMDRNLDDLMDAQGGAERIKNTPMPKQYDFFPMLFVQIYCLLLPIGMVENLGWFTPLGSTLVGFMFLALDKIGRDLEDPFDNQIYDLPLTAICRTIEINLRQMLGETKLPEPEKPIHGVLW</sequence>
<evidence type="ECO:0000256" key="9">
    <source>
        <dbReference type="SAM" id="Phobius"/>
    </source>
</evidence>
<organism evidence="10 11">
    <name type="scientific">Granulicella rosea</name>
    <dbReference type="NCBI Taxonomy" id="474952"/>
    <lineage>
        <taxon>Bacteria</taxon>
        <taxon>Pseudomonadati</taxon>
        <taxon>Acidobacteriota</taxon>
        <taxon>Terriglobia</taxon>
        <taxon>Terriglobales</taxon>
        <taxon>Acidobacteriaceae</taxon>
        <taxon>Granulicella</taxon>
    </lineage>
</organism>
<feature type="transmembrane region" description="Helical" evidence="9">
    <location>
        <begin position="213"/>
        <end position="230"/>
    </location>
</feature>
<comment type="subcellular location">
    <subcellularLocation>
        <location evidence="1">Cell membrane</location>
        <topology evidence="1">Multi-pass membrane protein</topology>
    </subcellularLocation>
</comment>
<dbReference type="InterPro" id="IPR044669">
    <property type="entry name" value="YneE/VCCN1/2-like"/>
</dbReference>
<evidence type="ECO:0000313" key="10">
    <source>
        <dbReference type="EMBL" id="SNS34390.1"/>
    </source>
</evidence>
<dbReference type="Pfam" id="PF25539">
    <property type="entry name" value="Bestrophin_2"/>
    <property type="match status" value="1"/>
</dbReference>
<dbReference type="GO" id="GO:0005254">
    <property type="term" value="F:chloride channel activity"/>
    <property type="evidence" value="ECO:0007669"/>
    <property type="project" value="InterPro"/>
</dbReference>
<dbReference type="OrthoDB" id="445589at2"/>
<reference evidence="10 11" key="1">
    <citation type="submission" date="2017-06" db="EMBL/GenBank/DDBJ databases">
        <authorList>
            <person name="Kim H.J."/>
            <person name="Triplett B.A."/>
        </authorList>
    </citation>
    <scope>NUCLEOTIDE SEQUENCE [LARGE SCALE GENOMIC DNA]</scope>
    <source>
        <strain evidence="10 11">DSM 18704</strain>
    </source>
</reference>
<keyword evidence="5 9" id="KW-1133">Transmembrane helix</keyword>
<evidence type="ECO:0000256" key="8">
    <source>
        <dbReference type="ARBA" id="ARBA00034708"/>
    </source>
</evidence>
<keyword evidence="2" id="KW-0813">Transport</keyword>
<dbReference type="PANTHER" id="PTHR33281">
    <property type="entry name" value="UPF0187 PROTEIN YNEE"/>
    <property type="match status" value="1"/>
</dbReference>
<keyword evidence="7 9" id="KW-0472">Membrane</keyword>
<feature type="transmembrane region" description="Helical" evidence="9">
    <location>
        <begin position="236"/>
        <end position="254"/>
    </location>
</feature>